<name>A0A2K3NSW1_TRIPR</name>
<sequence length="71" mass="7937">MRTSSSDEESSETESPAANMNWKIGNKNRSLFFEGEVENEIGNDETVTTERFAGCGGAFDWESEKRRGVLD</sequence>
<protein>
    <submittedName>
        <fullName evidence="2">Uncharacterized protein</fullName>
    </submittedName>
</protein>
<gene>
    <name evidence="2" type="ORF">L195_g002578</name>
</gene>
<dbReference type="AlphaFoldDB" id="A0A2K3NSW1"/>
<evidence type="ECO:0000313" key="2">
    <source>
        <dbReference type="EMBL" id="PNY06116.1"/>
    </source>
</evidence>
<reference evidence="2 3" key="1">
    <citation type="journal article" date="2014" name="Am. J. Bot.">
        <title>Genome assembly and annotation for red clover (Trifolium pratense; Fabaceae).</title>
        <authorList>
            <person name="Istvanek J."/>
            <person name="Jaros M."/>
            <person name="Krenek A."/>
            <person name="Repkova J."/>
        </authorList>
    </citation>
    <scope>NUCLEOTIDE SEQUENCE [LARGE SCALE GENOMIC DNA]</scope>
    <source>
        <strain evidence="3">cv. Tatra</strain>
        <tissue evidence="2">Young leaves</tissue>
    </source>
</reference>
<organism evidence="2 3">
    <name type="scientific">Trifolium pratense</name>
    <name type="common">Red clover</name>
    <dbReference type="NCBI Taxonomy" id="57577"/>
    <lineage>
        <taxon>Eukaryota</taxon>
        <taxon>Viridiplantae</taxon>
        <taxon>Streptophyta</taxon>
        <taxon>Embryophyta</taxon>
        <taxon>Tracheophyta</taxon>
        <taxon>Spermatophyta</taxon>
        <taxon>Magnoliopsida</taxon>
        <taxon>eudicotyledons</taxon>
        <taxon>Gunneridae</taxon>
        <taxon>Pentapetalae</taxon>
        <taxon>rosids</taxon>
        <taxon>fabids</taxon>
        <taxon>Fabales</taxon>
        <taxon>Fabaceae</taxon>
        <taxon>Papilionoideae</taxon>
        <taxon>50 kb inversion clade</taxon>
        <taxon>NPAAA clade</taxon>
        <taxon>Hologalegina</taxon>
        <taxon>IRL clade</taxon>
        <taxon>Trifolieae</taxon>
        <taxon>Trifolium</taxon>
    </lineage>
</organism>
<evidence type="ECO:0000313" key="3">
    <source>
        <dbReference type="Proteomes" id="UP000236291"/>
    </source>
</evidence>
<evidence type="ECO:0000256" key="1">
    <source>
        <dbReference type="SAM" id="MobiDB-lite"/>
    </source>
</evidence>
<dbReference type="Proteomes" id="UP000236291">
    <property type="component" value="Unassembled WGS sequence"/>
</dbReference>
<dbReference type="EMBL" id="ASHM01001144">
    <property type="protein sequence ID" value="PNY06116.1"/>
    <property type="molecule type" value="Genomic_DNA"/>
</dbReference>
<accession>A0A2K3NSW1</accession>
<reference evidence="2 3" key="2">
    <citation type="journal article" date="2017" name="Front. Plant Sci.">
        <title>Gene Classification and Mining of Molecular Markers Useful in Red Clover (Trifolium pratense) Breeding.</title>
        <authorList>
            <person name="Istvanek J."/>
            <person name="Dluhosova J."/>
            <person name="Dluhos P."/>
            <person name="Patkova L."/>
            <person name="Nedelnik J."/>
            <person name="Repkova J."/>
        </authorList>
    </citation>
    <scope>NUCLEOTIDE SEQUENCE [LARGE SCALE GENOMIC DNA]</scope>
    <source>
        <strain evidence="3">cv. Tatra</strain>
        <tissue evidence="2">Young leaves</tissue>
    </source>
</reference>
<feature type="region of interest" description="Disordered" evidence="1">
    <location>
        <begin position="1"/>
        <end position="22"/>
    </location>
</feature>
<proteinExistence type="predicted"/>
<feature type="compositionally biased region" description="Acidic residues" evidence="1">
    <location>
        <begin position="1"/>
        <end position="12"/>
    </location>
</feature>
<comment type="caution">
    <text evidence="2">The sequence shown here is derived from an EMBL/GenBank/DDBJ whole genome shotgun (WGS) entry which is preliminary data.</text>
</comment>